<feature type="region of interest" description="Disordered" evidence="2">
    <location>
        <begin position="201"/>
        <end position="220"/>
    </location>
</feature>
<dbReference type="EMBL" id="CADEPM010000013">
    <property type="protein sequence ID" value="CAB3411469.1"/>
    <property type="molecule type" value="Genomic_DNA"/>
</dbReference>
<dbReference type="Proteomes" id="UP000494206">
    <property type="component" value="Unassembled WGS sequence"/>
</dbReference>
<feature type="compositionally biased region" description="Basic and acidic residues" evidence="2">
    <location>
        <begin position="254"/>
        <end position="264"/>
    </location>
</feature>
<accession>A0A8S1FF35</accession>
<evidence type="ECO:0000313" key="4">
    <source>
        <dbReference type="Proteomes" id="UP000494206"/>
    </source>
</evidence>
<feature type="coiled-coil region" evidence="1">
    <location>
        <begin position="84"/>
        <end position="118"/>
    </location>
</feature>
<reference evidence="3 4" key="1">
    <citation type="submission" date="2020-04" db="EMBL/GenBank/DDBJ databases">
        <authorList>
            <person name="Laetsch R D."/>
            <person name="Stevens L."/>
            <person name="Kumar S."/>
            <person name="Blaxter L. M."/>
        </authorList>
    </citation>
    <scope>NUCLEOTIDE SEQUENCE [LARGE SCALE GENOMIC DNA]</scope>
</reference>
<feature type="region of interest" description="Disordered" evidence="2">
    <location>
        <begin position="228"/>
        <end position="264"/>
    </location>
</feature>
<protein>
    <submittedName>
        <fullName evidence="3">Uncharacterized protein</fullName>
    </submittedName>
</protein>
<gene>
    <name evidence="3" type="ORF">CBOVIS_LOCUS12860</name>
</gene>
<sequence length="343" mass="38922">MVFDERLGYDPDEWEECPESEHFMVFSPFTRYLLTAAAIAFAYYFFKLLDEHKNGPASKEEATAEKKNDEAPQTAVHLDGNEAIQNVKHQLQELPSDAEQLLREADQYLQSNTDAKRSPLSEKVFSKFPSLELDITTGTPISATPDTFHNTMSAVDSHLRETKTMDLSPRSQDSTQFEQIASEPALNFEHVPPHLRNAAQQYYEQQQQQRQNDRPPVPQHTARDIYEQQRHGTAPSAFQPVSPHGSLGRKLAREKRLSEQDEKAMQDWEAEKALLESERLKKLMDHEAGGESNTDLSTSQKAYDMFAPASHISYESRSGEAQLQPLTPLAARPEGNLKMSKYV</sequence>
<evidence type="ECO:0000313" key="3">
    <source>
        <dbReference type="EMBL" id="CAB3411469.1"/>
    </source>
</evidence>
<dbReference type="AlphaFoldDB" id="A0A8S1FF35"/>
<comment type="caution">
    <text evidence="3">The sequence shown here is derived from an EMBL/GenBank/DDBJ whole genome shotgun (WGS) entry which is preliminary data.</text>
</comment>
<dbReference type="OrthoDB" id="5851038at2759"/>
<evidence type="ECO:0000256" key="1">
    <source>
        <dbReference type="SAM" id="Coils"/>
    </source>
</evidence>
<feature type="compositionally biased region" description="Polar residues" evidence="2">
    <location>
        <begin position="316"/>
        <end position="325"/>
    </location>
</feature>
<feature type="region of interest" description="Disordered" evidence="2">
    <location>
        <begin position="316"/>
        <end position="343"/>
    </location>
</feature>
<keyword evidence="1" id="KW-0175">Coiled coil</keyword>
<proteinExistence type="predicted"/>
<evidence type="ECO:0000256" key="2">
    <source>
        <dbReference type="SAM" id="MobiDB-lite"/>
    </source>
</evidence>
<feature type="compositionally biased region" description="Low complexity" evidence="2">
    <location>
        <begin position="201"/>
        <end position="210"/>
    </location>
</feature>
<name>A0A8S1FF35_9PELO</name>
<keyword evidence="4" id="KW-1185">Reference proteome</keyword>
<organism evidence="3 4">
    <name type="scientific">Caenorhabditis bovis</name>
    <dbReference type="NCBI Taxonomy" id="2654633"/>
    <lineage>
        <taxon>Eukaryota</taxon>
        <taxon>Metazoa</taxon>
        <taxon>Ecdysozoa</taxon>
        <taxon>Nematoda</taxon>
        <taxon>Chromadorea</taxon>
        <taxon>Rhabditida</taxon>
        <taxon>Rhabditina</taxon>
        <taxon>Rhabditomorpha</taxon>
        <taxon>Rhabditoidea</taxon>
        <taxon>Rhabditidae</taxon>
        <taxon>Peloderinae</taxon>
        <taxon>Caenorhabditis</taxon>
    </lineage>
</organism>